<keyword evidence="1" id="KW-0145">Chemotaxis</keyword>
<accession>A0A3B0VMP7</accession>
<protein>
    <recommendedName>
        <fullName evidence="2">Methyl-accepting transducer domain-containing protein</fullName>
    </recommendedName>
</protein>
<proteinExistence type="predicted"/>
<evidence type="ECO:0000259" key="2">
    <source>
        <dbReference type="PROSITE" id="PS50111"/>
    </source>
</evidence>
<feature type="domain" description="Methyl-accepting transducer" evidence="2">
    <location>
        <begin position="1"/>
        <end position="98"/>
    </location>
</feature>
<sequence length="125" mass="12926">MVADEVRNLAQSTSSSVDNSQQLIEVSALHAAEGGEKADEVAAVINEVSATIKKTAALIAEISEASSQQTDGITQINSATNEMDNGIQRLAANSEELAAAAEAVVNETGELTQAVSDLNEIIEGK</sequence>
<dbReference type="Gene3D" id="1.10.287.950">
    <property type="entry name" value="Methyl-accepting chemotaxis protein"/>
    <property type="match status" value="1"/>
</dbReference>
<organism evidence="3">
    <name type="scientific">hydrothermal vent metagenome</name>
    <dbReference type="NCBI Taxonomy" id="652676"/>
    <lineage>
        <taxon>unclassified sequences</taxon>
        <taxon>metagenomes</taxon>
        <taxon>ecological metagenomes</taxon>
    </lineage>
</organism>
<gene>
    <name evidence="3" type="ORF">MNBD_DELTA03-984</name>
</gene>
<dbReference type="PANTHER" id="PTHR43531">
    <property type="entry name" value="PROTEIN ICFG"/>
    <property type="match status" value="1"/>
</dbReference>
<dbReference type="GO" id="GO:0006935">
    <property type="term" value="P:chemotaxis"/>
    <property type="evidence" value="ECO:0007669"/>
    <property type="project" value="UniProtKB-KW"/>
</dbReference>
<name>A0A3B0VMP7_9ZZZZ</name>
<dbReference type="AlphaFoldDB" id="A0A3B0VMP7"/>
<dbReference type="GO" id="GO:0016020">
    <property type="term" value="C:membrane"/>
    <property type="evidence" value="ECO:0007669"/>
    <property type="project" value="InterPro"/>
</dbReference>
<reference evidence="3" key="1">
    <citation type="submission" date="2018-06" db="EMBL/GenBank/DDBJ databases">
        <authorList>
            <person name="Zhirakovskaya E."/>
        </authorList>
    </citation>
    <scope>NUCLEOTIDE SEQUENCE</scope>
</reference>
<evidence type="ECO:0000256" key="1">
    <source>
        <dbReference type="ARBA" id="ARBA00022500"/>
    </source>
</evidence>
<dbReference type="EMBL" id="UOEX01000396">
    <property type="protein sequence ID" value="VAW41750.1"/>
    <property type="molecule type" value="Genomic_DNA"/>
</dbReference>
<evidence type="ECO:0000313" key="3">
    <source>
        <dbReference type="EMBL" id="VAW41750.1"/>
    </source>
</evidence>
<dbReference type="InterPro" id="IPR004089">
    <property type="entry name" value="MCPsignal_dom"/>
</dbReference>
<dbReference type="GO" id="GO:0007165">
    <property type="term" value="P:signal transduction"/>
    <property type="evidence" value="ECO:0007669"/>
    <property type="project" value="InterPro"/>
</dbReference>
<dbReference type="PROSITE" id="PS50111">
    <property type="entry name" value="CHEMOTAXIS_TRANSDUC_2"/>
    <property type="match status" value="1"/>
</dbReference>
<dbReference type="InterPro" id="IPR051310">
    <property type="entry name" value="MCP_chemotaxis"/>
</dbReference>
<dbReference type="PANTHER" id="PTHR43531:SF11">
    <property type="entry name" value="METHYL-ACCEPTING CHEMOTAXIS PROTEIN 3"/>
    <property type="match status" value="1"/>
</dbReference>
<dbReference type="Pfam" id="PF00015">
    <property type="entry name" value="MCPsignal"/>
    <property type="match status" value="1"/>
</dbReference>
<dbReference type="SUPFAM" id="SSF58104">
    <property type="entry name" value="Methyl-accepting chemotaxis protein (MCP) signaling domain"/>
    <property type="match status" value="1"/>
</dbReference>